<dbReference type="AlphaFoldDB" id="A0AAV7SG97"/>
<feature type="region of interest" description="Disordered" evidence="1">
    <location>
        <begin position="253"/>
        <end position="278"/>
    </location>
</feature>
<feature type="region of interest" description="Disordered" evidence="1">
    <location>
        <begin position="191"/>
        <end position="221"/>
    </location>
</feature>
<feature type="compositionally biased region" description="Polar residues" evidence="1">
    <location>
        <begin position="337"/>
        <end position="356"/>
    </location>
</feature>
<dbReference type="EMBL" id="JANPWB010000008">
    <property type="protein sequence ID" value="KAJ1162903.1"/>
    <property type="molecule type" value="Genomic_DNA"/>
</dbReference>
<feature type="region of interest" description="Disordered" evidence="1">
    <location>
        <begin position="1"/>
        <end position="48"/>
    </location>
</feature>
<keyword evidence="3" id="KW-1185">Reference proteome</keyword>
<evidence type="ECO:0000313" key="3">
    <source>
        <dbReference type="Proteomes" id="UP001066276"/>
    </source>
</evidence>
<protein>
    <submittedName>
        <fullName evidence="2">Uncharacterized protein</fullName>
    </submittedName>
</protein>
<feature type="compositionally biased region" description="Polar residues" evidence="1">
    <location>
        <begin position="253"/>
        <end position="264"/>
    </location>
</feature>
<gene>
    <name evidence="2" type="ORF">NDU88_003367</name>
</gene>
<organism evidence="2 3">
    <name type="scientific">Pleurodeles waltl</name>
    <name type="common">Iberian ribbed newt</name>
    <dbReference type="NCBI Taxonomy" id="8319"/>
    <lineage>
        <taxon>Eukaryota</taxon>
        <taxon>Metazoa</taxon>
        <taxon>Chordata</taxon>
        <taxon>Craniata</taxon>
        <taxon>Vertebrata</taxon>
        <taxon>Euteleostomi</taxon>
        <taxon>Amphibia</taxon>
        <taxon>Batrachia</taxon>
        <taxon>Caudata</taxon>
        <taxon>Salamandroidea</taxon>
        <taxon>Salamandridae</taxon>
        <taxon>Pleurodelinae</taxon>
        <taxon>Pleurodeles</taxon>
    </lineage>
</organism>
<sequence length="356" mass="40771">MGVVDIQQETVPFELPFKEGPTVPTKGEEGSGVSESDNMQQKAEPLELQPSVVTNMSVNSIEEQVPEVNHKSWCEHDLGAKQQPQLTSRQKKKLKKTFTVAKQKNKNYRHRGFGDPQQPSGQIESYPIFRQRPQSNVPHETCVQEQTGRAIDQDDTRKVKFYKVIKINECSTIGPIEHKAAMDSTLSNGIEGAVNRKQPPSTSQPAPVDRRSITQDKETEIPSYINNYAPKRYETYNRKVMNSPATLYQFQEPLTQGRSNQPNRMEQEGRQEEYLWESSPSEKRADWKLIEEFPACTDAREIAQGDAWSRDYRQQILTHNIKSEQTIINKSEKEQVYQGSSNTNSINWKEIANSRQ</sequence>
<reference evidence="2" key="1">
    <citation type="journal article" date="2022" name="bioRxiv">
        <title>Sequencing and chromosome-scale assembly of the giantPleurodeles waltlgenome.</title>
        <authorList>
            <person name="Brown T."/>
            <person name="Elewa A."/>
            <person name="Iarovenko S."/>
            <person name="Subramanian E."/>
            <person name="Araus A.J."/>
            <person name="Petzold A."/>
            <person name="Susuki M."/>
            <person name="Suzuki K.-i.T."/>
            <person name="Hayashi T."/>
            <person name="Toyoda A."/>
            <person name="Oliveira C."/>
            <person name="Osipova E."/>
            <person name="Leigh N.D."/>
            <person name="Simon A."/>
            <person name="Yun M.H."/>
        </authorList>
    </citation>
    <scope>NUCLEOTIDE SEQUENCE</scope>
    <source>
        <strain evidence="2">20211129_DDA</strain>
        <tissue evidence="2">Liver</tissue>
    </source>
</reference>
<evidence type="ECO:0000256" key="1">
    <source>
        <dbReference type="SAM" id="MobiDB-lite"/>
    </source>
</evidence>
<comment type="caution">
    <text evidence="2">The sequence shown here is derived from an EMBL/GenBank/DDBJ whole genome shotgun (WGS) entry which is preliminary data.</text>
</comment>
<proteinExistence type="predicted"/>
<feature type="region of interest" description="Disordered" evidence="1">
    <location>
        <begin position="336"/>
        <end position="356"/>
    </location>
</feature>
<accession>A0AAV7SG97</accession>
<feature type="compositionally biased region" description="Basic and acidic residues" evidence="1">
    <location>
        <begin position="208"/>
        <end position="220"/>
    </location>
</feature>
<evidence type="ECO:0000313" key="2">
    <source>
        <dbReference type="EMBL" id="KAJ1162903.1"/>
    </source>
</evidence>
<dbReference type="Proteomes" id="UP001066276">
    <property type="component" value="Chromosome 4_2"/>
</dbReference>
<name>A0AAV7SG97_PLEWA</name>